<gene>
    <name evidence="2" type="ORF">MIMGU_mgv1a0155072mg</name>
</gene>
<evidence type="ECO:0000256" key="1">
    <source>
        <dbReference type="SAM" id="Phobius"/>
    </source>
</evidence>
<feature type="transmembrane region" description="Helical" evidence="1">
    <location>
        <begin position="63"/>
        <end position="87"/>
    </location>
</feature>
<evidence type="ECO:0000313" key="3">
    <source>
        <dbReference type="Proteomes" id="UP000030748"/>
    </source>
</evidence>
<dbReference type="KEGG" id="egt:105972566"/>
<accession>A0A022Q929</accession>
<proteinExistence type="predicted"/>
<organism evidence="2 3">
    <name type="scientific">Erythranthe guttata</name>
    <name type="common">Yellow monkey flower</name>
    <name type="synonym">Mimulus guttatus</name>
    <dbReference type="NCBI Taxonomy" id="4155"/>
    <lineage>
        <taxon>Eukaryota</taxon>
        <taxon>Viridiplantae</taxon>
        <taxon>Streptophyta</taxon>
        <taxon>Embryophyta</taxon>
        <taxon>Tracheophyta</taxon>
        <taxon>Spermatophyta</taxon>
        <taxon>Magnoliopsida</taxon>
        <taxon>eudicotyledons</taxon>
        <taxon>Gunneridae</taxon>
        <taxon>Pentapetalae</taxon>
        <taxon>asterids</taxon>
        <taxon>lamiids</taxon>
        <taxon>Lamiales</taxon>
        <taxon>Phrymaceae</taxon>
        <taxon>Erythranthe</taxon>
    </lineage>
</organism>
<dbReference type="AlphaFoldDB" id="A0A022Q929"/>
<reference evidence="2 3" key="1">
    <citation type="journal article" date="2013" name="Proc. Natl. Acad. Sci. U.S.A.">
        <title>Fine-scale variation in meiotic recombination in Mimulus inferred from population shotgun sequencing.</title>
        <authorList>
            <person name="Hellsten U."/>
            <person name="Wright K.M."/>
            <person name="Jenkins J."/>
            <person name="Shu S."/>
            <person name="Yuan Y."/>
            <person name="Wessler S.R."/>
            <person name="Schmutz J."/>
            <person name="Willis J.H."/>
            <person name="Rokhsar D.S."/>
        </authorList>
    </citation>
    <scope>NUCLEOTIDE SEQUENCE [LARGE SCALE GENOMIC DNA]</scope>
    <source>
        <strain evidence="3">cv. DUN x IM62</strain>
    </source>
</reference>
<dbReference type="Proteomes" id="UP000030748">
    <property type="component" value="Unassembled WGS sequence"/>
</dbReference>
<keyword evidence="3" id="KW-1185">Reference proteome</keyword>
<feature type="transmembrane region" description="Helical" evidence="1">
    <location>
        <begin position="38"/>
        <end position="57"/>
    </location>
</feature>
<keyword evidence="1" id="KW-0812">Transmembrane</keyword>
<protein>
    <submittedName>
        <fullName evidence="2">Uncharacterized protein</fullName>
    </submittedName>
</protein>
<dbReference type="PhylomeDB" id="A0A022Q929"/>
<keyword evidence="1" id="KW-1133">Transmembrane helix</keyword>
<evidence type="ECO:0000313" key="2">
    <source>
        <dbReference type="EMBL" id="EYU24436.1"/>
    </source>
</evidence>
<sequence length="155" mass="17503">MAGNLTITTTRPISSSLVIDSKAKGELMKENWHMLYNMLWEFLISMLVISTSVYGLILFNKLYAYVLALGTVLAAISVIQGVGKAYFTYLLHIERFDILSAWSRNTLVSLLYGTVYRDDILQTRRHRSSHETSSTANRANSVVIRACLVELSIEH</sequence>
<keyword evidence="1" id="KW-0472">Membrane</keyword>
<dbReference type="EMBL" id="KI632125">
    <property type="protein sequence ID" value="EYU24436.1"/>
    <property type="molecule type" value="Genomic_DNA"/>
</dbReference>
<name>A0A022Q929_ERYGU</name>